<feature type="compositionally biased region" description="Polar residues" evidence="2">
    <location>
        <begin position="152"/>
        <end position="161"/>
    </location>
</feature>
<evidence type="ECO:0000259" key="3">
    <source>
        <dbReference type="PROSITE" id="PS51724"/>
    </source>
</evidence>
<feature type="coiled-coil region" evidence="1">
    <location>
        <begin position="222"/>
        <end position="261"/>
    </location>
</feature>
<dbReference type="SUPFAM" id="SSF110997">
    <property type="entry name" value="Sporulation related repeat"/>
    <property type="match status" value="1"/>
</dbReference>
<dbReference type="AlphaFoldDB" id="A0AA51MM94"/>
<keyword evidence="1" id="KW-0175">Coiled coil</keyword>
<protein>
    <submittedName>
        <fullName evidence="5">SPOR domain-containing protein</fullName>
    </submittedName>
</protein>
<sequence>MDNKATTKRMIGAVVLVLVAALLLAWLLKGKNRDGQQDMAMNQSAETKPILGFPGVGGDEQKPTIVGDDPNAATQQTGAGIDVAQQNQNAAGTAQQAGGANLIPGIDVKLPETVPNTTGFEVRPGTGGEVRDLVDTDGKVKDGTGSMGTGNAKANTPETGSTTPVAAQPTAPAETKTSQVTTPSASQKDKPATNTPAPEEKKASSKVVLVNEKPVPRAVSEASAAQAAAKKAAEEKAAAAKEAAEKAAKLAAAKKAEAEKIAAAKSVALASAGAAAGNAAGGAGSFTIQVLASADKAKADAAAGPLKADGYNVAVSTANVGGKTVYRVNVTGFADRAAAEAAQAKMKSRYKQNAAIQGSFVTSSK</sequence>
<name>A0AA51MM94_9GAMM</name>
<dbReference type="EMBL" id="JAVFKN010000011">
    <property type="protein sequence ID" value="MDQ5768814.1"/>
    <property type="molecule type" value="Genomic_DNA"/>
</dbReference>
<dbReference type="Gene3D" id="3.30.70.1070">
    <property type="entry name" value="Sporulation related repeat"/>
    <property type="match status" value="1"/>
</dbReference>
<gene>
    <name evidence="4" type="ORF">RCC75_09755</name>
    <name evidence="5" type="ORF">RCG00_19750</name>
</gene>
<keyword evidence="6" id="KW-1185">Reference proteome</keyword>
<feature type="compositionally biased region" description="Low complexity" evidence="2">
    <location>
        <begin position="162"/>
        <end position="175"/>
    </location>
</feature>
<dbReference type="GO" id="GO:0042834">
    <property type="term" value="F:peptidoglycan binding"/>
    <property type="evidence" value="ECO:0007669"/>
    <property type="project" value="InterPro"/>
</dbReference>
<evidence type="ECO:0000313" key="4">
    <source>
        <dbReference type="EMBL" id="MDQ5768814.1"/>
    </source>
</evidence>
<feature type="region of interest" description="Disordered" evidence="2">
    <location>
        <begin position="48"/>
        <end position="75"/>
    </location>
</feature>
<dbReference type="RefSeq" id="WP_308134781.1">
    <property type="nucleotide sequence ID" value="NZ_CP133197.1"/>
</dbReference>
<feature type="compositionally biased region" description="Polar residues" evidence="2">
    <location>
        <begin position="176"/>
        <end position="196"/>
    </location>
</feature>
<dbReference type="Pfam" id="PF05036">
    <property type="entry name" value="SPOR"/>
    <property type="match status" value="1"/>
</dbReference>
<dbReference type="PROSITE" id="PS51724">
    <property type="entry name" value="SPOR"/>
    <property type="match status" value="1"/>
</dbReference>
<dbReference type="Proteomes" id="UP001229862">
    <property type="component" value="Chromosome"/>
</dbReference>
<evidence type="ECO:0000313" key="6">
    <source>
        <dbReference type="Proteomes" id="UP001223336"/>
    </source>
</evidence>
<evidence type="ECO:0000313" key="5">
    <source>
        <dbReference type="EMBL" id="WML86505.1"/>
    </source>
</evidence>
<proteinExistence type="predicted"/>
<feature type="domain" description="SPOR" evidence="3">
    <location>
        <begin position="280"/>
        <end position="363"/>
    </location>
</feature>
<dbReference type="EMBL" id="CP133217">
    <property type="protein sequence ID" value="WML86505.1"/>
    <property type="molecule type" value="Genomic_DNA"/>
</dbReference>
<feature type="region of interest" description="Disordered" evidence="2">
    <location>
        <begin position="117"/>
        <end position="206"/>
    </location>
</feature>
<reference evidence="5 6" key="1">
    <citation type="submission" date="2023-08" db="EMBL/GenBank/DDBJ databases">
        <title>New molecular markers tilS and rpoB for phylogenetic and monitoring studies of the genus Thiothrix biodiversity.</title>
        <authorList>
            <person name="Ravin N.V."/>
            <person name="Smolyakov D."/>
            <person name="Markov N.D."/>
            <person name="Beletsky A.V."/>
            <person name="Mardanov A.V."/>
            <person name="Rudenko T.S."/>
            <person name="Grabovich M.Y."/>
        </authorList>
    </citation>
    <scope>NUCLEOTIDE SEQUENCE</scope>
    <source>
        <strain evidence="5">DNT52</strain>
        <strain evidence="4 6">H33</strain>
    </source>
</reference>
<dbReference type="Proteomes" id="UP001223336">
    <property type="component" value="Unassembled WGS sequence"/>
</dbReference>
<dbReference type="InterPro" id="IPR036680">
    <property type="entry name" value="SPOR-like_sf"/>
</dbReference>
<organism evidence="5">
    <name type="scientific">Thiothrix subterranea</name>
    <dbReference type="NCBI Taxonomy" id="2735563"/>
    <lineage>
        <taxon>Bacteria</taxon>
        <taxon>Pseudomonadati</taxon>
        <taxon>Pseudomonadota</taxon>
        <taxon>Gammaproteobacteria</taxon>
        <taxon>Thiotrichales</taxon>
        <taxon>Thiotrichaceae</taxon>
        <taxon>Thiothrix</taxon>
    </lineage>
</organism>
<evidence type="ECO:0000256" key="2">
    <source>
        <dbReference type="SAM" id="MobiDB-lite"/>
    </source>
</evidence>
<evidence type="ECO:0000256" key="1">
    <source>
        <dbReference type="SAM" id="Coils"/>
    </source>
</evidence>
<feature type="compositionally biased region" description="Basic and acidic residues" evidence="2">
    <location>
        <begin position="129"/>
        <end position="142"/>
    </location>
</feature>
<accession>A0AA51MM94</accession>
<dbReference type="InterPro" id="IPR007730">
    <property type="entry name" value="SPOR-like_dom"/>
</dbReference>